<comment type="caution">
    <text evidence="2">The sequence shown here is derived from an EMBL/GenBank/DDBJ whole genome shotgun (WGS) entry which is preliminary data.</text>
</comment>
<evidence type="ECO:0000313" key="3">
    <source>
        <dbReference type="Proteomes" id="UP001519460"/>
    </source>
</evidence>
<proteinExistence type="predicted"/>
<dbReference type="Proteomes" id="UP001519460">
    <property type="component" value="Unassembled WGS sequence"/>
</dbReference>
<feature type="transmembrane region" description="Helical" evidence="1">
    <location>
        <begin position="20"/>
        <end position="39"/>
    </location>
</feature>
<name>A0ABD0JV48_9CAEN</name>
<dbReference type="EMBL" id="JACVVK020000322">
    <property type="protein sequence ID" value="KAK7478571.1"/>
    <property type="molecule type" value="Genomic_DNA"/>
</dbReference>
<evidence type="ECO:0000313" key="2">
    <source>
        <dbReference type="EMBL" id="KAK7478571.1"/>
    </source>
</evidence>
<keyword evidence="3" id="KW-1185">Reference proteome</keyword>
<dbReference type="AlphaFoldDB" id="A0ABD0JV48"/>
<evidence type="ECO:0000256" key="1">
    <source>
        <dbReference type="SAM" id="Phobius"/>
    </source>
</evidence>
<gene>
    <name evidence="2" type="ORF">BaRGS_00030170</name>
</gene>
<keyword evidence="1" id="KW-0472">Membrane</keyword>
<sequence>MYHVSVSSQLKLCRIPQTAFGWFADMETVITMILFHVLFPGLPRTSTTKVYCNCINVVIYGRAHYAQAYHRNKRSDSKSCIELMSELRTVTCRKALTINEFSQTTEDANMRIGFNEFSF</sequence>
<organism evidence="2 3">
    <name type="scientific">Batillaria attramentaria</name>
    <dbReference type="NCBI Taxonomy" id="370345"/>
    <lineage>
        <taxon>Eukaryota</taxon>
        <taxon>Metazoa</taxon>
        <taxon>Spiralia</taxon>
        <taxon>Lophotrochozoa</taxon>
        <taxon>Mollusca</taxon>
        <taxon>Gastropoda</taxon>
        <taxon>Caenogastropoda</taxon>
        <taxon>Sorbeoconcha</taxon>
        <taxon>Cerithioidea</taxon>
        <taxon>Batillariidae</taxon>
        <taxon>Batillaria</taxon>
    </lineage>
</organism>
<keyword evidence="1" id="KW-1133">Transmembrane helix</keyword>
<keyword evidence="1" id="KW-0812">Transmembrane</keyword>
<accession>A0ABD0JV48</accession>
<protein>
    <submittedName>
        <fullName evidence="2">Uncharacterized protein</fullName>
    </submittedName>
</protein>
<reference evidence="2 3" key="1">
    <citation type="journal article" date="2023" name="Sci. Data">
        <title>Genome assembly of the Korean intertidal mud-creeper Batillaria attramentaria.</title>
        <authorList>
            <person name="Patra A.K."/>
            <person name="Ho P.T."/>
            <person name="Jun S."/>
            <person name="Lee S.J."/>
            <person name="Kim Y."/>
            <person name="Won Y.J."/>
        </authorList>
    </citation>
    <scope>NUCLEOTIDE SEQUENCE [LARGE SCALE GENOMIC DNA]</scope>
    <source>
        <strain evidence="2">Wonlab-2016</strain>
    </source>
</reference>